<keyword evidence="5 7" id="KW-1133">Transmembrane helix</keyword>
<comment type="subcellular location">
    <subcellularLocation>
        <location evidence="1">Endomembrane system</location>
        <topology evidence="1">Multi-pass membrane protein</topology>
    </subcellularLocation>
</comment>
<dbReference type="AlphaFoldDB" id="A0A1X6NRT8"/>
<feature type="transmembrane region" description="Helical" evidence="7">
    <location>
        <begin position="220"/>
        <end position="238"/>
    </location>
</feature>
<dbReference type="GO" id="GO:0030660">
    <property type="term" value="C:Golgi-associated vesicle membrane"/>
    <property type="evidence" value="ECO:0007669"/>
    <property type="project" value="TreeGrafter"/>
</dbReference>
<evidence type="ECO:0000256" key="6">
    <source>
        <dbReference type="ARBA" id="ARBA00023136"/>
    </source>
</evidence>
<feature type="transmembrane region" description="Helical" evidence="7">
    <location>
        <begin position="67"/>
        <end position="88"/>
    </location>
</feature>
<keyword evidence="9" id="KW-1185">Reference proteome</keyword>
<name>A0A1X6NRT8_PORUM</name>
<dbReference type="PANTHER" id="PTHR12174:SF22">
    <property type="entry name" value="SIGNAL PEPTIDE PEPTIDASE-LIKE 3"/>
    <property type="match status" value="1"/>
</dbReference>
<evidence type="ECO:0000256" key="4">
    <source>
        <dbReference type="ARBA" id="ARBA00022801"/>
    </source>
</evidence>
<dbReference type="GO" id="GO:0033619">
    <property type="term" value="P:membrane protein proteolysis"/>
    <property type="evidence" value="ECO:0007669"/>
    <property type="project" value="TreeGrafter"/>
</dbReference>
<dbReference type="InterPro" id="IPR006639">
    <property type="entry name" value="Preselin/SPP"/>
</dbReference>
<feature type="transmembrane region" description="Helical" evidence="7">
    <location>
        <begin position="94"/>
        <end position="115"/>
    </location>
</feature>
<feature type="transmembrane region" description="Helical" evidence="7">
    <location>
        <begin position="245"/>
        <end position="265"/>
    </location>
</feature>
<evidence type="ECO:0000256" key="5">
    <source>
        <dbReference type="ARBA" id="ARBA00022989"/>
    </source>
</evidence>
<feature type="transmembrane region" description="Helical" evidence="7">
    <location>
        <begin position="6"/>
        <end position="28"/>
    </location>
</feature>
<gene>
    <name evidence="8" type="ORF">BU14_0574s0011</name>
</gene>
<keyword evidence="3 7" id="KW-0812">Transmembrane</keyword>
<dbReference type="GO" id="GO:0006465">
    <property type="term" value="P:signal peptide processing"/>
    <property type="evidence" value="ECO:0007669"/>
    <property type="project" value="TreeGrafter"/>
</dbReference>
<keyword evidence="4" id="KW-0378">Hydrolase</keyword>
<dbReference type="Pfam" id="PF04258">
    <property type="entry name" value="Peptidase_A22B"/>
    <property type="match status" value="1"/>
</dbReference>
<evidence type="ECO:0000313" key="8">
    <source>
        <dbReference type="EMBL" id="OSX71240.1"/>
    </source>
</evidence>
<protein>
    <submittedName>
        <fullName evidence="8">Uncharacterized protein</fullName>
    </submittedName>
</protein>
<comment type="similarity">
    <text evidence="2">Belongs to the peptidase A22B family.</text>
</comment>
<accession>A0A1X6NRT8</accession>
<dbReference type="Proteomes" id="UP000218209">
    <property type="component" value="Unassembled WGS sequence"/>
</dbReference>
<evidence type="ECO:0000313" key="9">
    <source>
        <dbReference type="Proteomes" id="UP000218209"/>
    </source>
</evidence>
<evidence type="ECO:0000256" key="2">
    <source>
        <dbReference type="ARBA" id="ARBA00006859"/>
    </source>
</evidence>
<dbReference type="EMBL" id="KV919155">
    <property type="protein sequence ID" value="OSX71240.1"/>
    <property type="molecule type" value="Genomic_DNA"/>
</dbReference>
<dbReference type="SMART" id="SM00730">
    <property type="entry name" value="PSN"/>
    <property type="match status" value="1"/>
</dbReference>
<organism evidence="8 9">
    <name type="scientific">Porphyra umbilicalis</name>
    <name type="common">Purple laver</name>
    <name type="synonym">Red alga</name>
    <dbReference type="NCBI Taxonomy" id="2786"/>
    <lineage>
        <taxon>Eukaryota</taxon>
        <taxon>Rhodophyta</taxon>
        <taxon>Bangiophyceae</taxon>
        <taxon>Bangiales</taxon>
        <taxon>Bangiaceae</taxon>
        <taxon>Porphyra</taxon>
    </lineage>
</organism>
<dbReference type="PANTHER" id="PTHR12174">
    <property type="entry name" value="SIGNAL PEPTIDE PEPTIDASE"/>
    <property type="match status" value="1"/>
</dbReference>
<feature type="transmembrane region" description="Helical" evidence="7">
    <location>
        <begin position="361"/>
        <end position="384"/>
    </location>
</feature>
<feature type="transmembrane region" description="Helical" evidence="7">
    <location>
        <begin position="327"/>
        <end position="349"/>
    </location>
</feature>
<reference evidence="8 9" key="1">
    <citation type="submission" date="2017-03" db="EMBL/GenBank/DDBJ databases">
        <title>WGS assembly of Porphyra umbilicalis.</title>
        <authorList>
            <person name="Brawley S.H."/>
            <person name="Blouin N.A."/>
            <person name="Ficko-Blean E."/>
            <person name="Wheeler G.L."/>
            <person name="Lohr M."/>
            <person name="Goodson H.V."/>
            <person name="Jenkins J.W."/>
            <person name="Blaby-Haas C.E."/>
            <person name="Helliwell K.E."/>
            <person name="Chan C."/>
            <person name="Marriage T."/>
            <person name="Bhattacharya D."/>
            <person name="Klein A.S."/>
            <person name="Badis Y."/>
            <person name="Brodie J."/>
            <person name="Cao Y."/>
            <person name="Collen J."/>
            <person name="Dittami S.M."/>
            <person name="Gachon C.M."/>
            <person name="Green B.R."/>
            <person name="Karpowicz S."/>
            <person name="Kim J.W."/>
            <person name="Kudahl U."/>
            <person name="Lin S."/>
            <person name="Michel G."/>
            <person name="Mittag M."/>
            <person name="Olson B.J."/>
            <person name="Pangilinan J."/>
            <person name="Peng Y."/>
            <person name="Qiu H."/>
            <person name="Shu S."/>
            <person name="Singer J.T."/>
            <person name="Smith A.G."/>
            <person name="Sprecher B.N."/>
            <person name="Wagner V."/>
            <person name="Wang W."/>
            <person name="Wang Z.-Y."/>
            <person name="Yan J."/>
            <person name="Yarish C."/>
            <person name="Zoeuner-Riek S."/>
            <person name="Zhuang Y."/>
            <person name="Zou Y."/>
            <person name="Lindquist E.A."/>
            <person name="Grimwood J."/>
            <person name="Barry K."/>
            <person name="Rokhsar D.S."/>
            <person name="Schmutz J."/>
            <person name="Stiller J.W."/>
            <person name="Grossman A.R."/>
            <person name="Prochnik S.E."/>
        </authorList>
    </citation>
    <scope>NUCLEOTIDE SEQUENCE [LARGE SCALE GENOMIC DNA]</scope>
    <source>
        <strain evidence="8">4086291</strain>
    </source>
</reference>
<dbReference type="OrthoDB" id="29661at2759"/>
<dbReference type="InterPro" id="IPR007369">
    <property type="entry name" value="Peptidase_A22B_SPP"/>
</dbReference>
<dbReference type="GO" id="GO:0098554">
    <property type="term" value="C:cytoplasmic side of endoplasmic reticulum membrane"/>
    <property type="evidence" value="ECO:0007669"/>
    <property type="project" value="TreeGrafter"/>
</dbReference>
<proteinExistence type="inferred from homology"/>
<evidence type="ECO:0000256" key="1">
    <source>
        <dbReference type="ARBA" id="ARBA00004127"/>
    </source>
</evidence>
<dbReference type="GO" id="GO:0042500">
    <property type="term" value="F:aspartic endopeptidase activity, intramembrane cleaving"/>
    <property type="evidence" value="ECO:0007669"/>
    <property type="project" value="InterPro"/>
</dbReference>
<dbReference type="GO" id="GO:0098553">
    <property type="term" value="C:lumenal side of endoplasmic reticulum membrane"/>
    <property type="evidence" value="ECO:0007669"/>
    <property type="project" value="TreeGrafter"/>
</dbReference>
<evidence type="ECO:0000256" key="7">
    <source>
        <dbReference type="SAM" id="Phobius"/>
    </source>
</evidence>
<keyword evidence="6 7" id="KW-0472">Membrane</keyword>
<sequence length="448" mass="44851">MGAFEALAAVSPIGVCIGTAVATAAYAARRAQSVEMLLSLLEEEGDDSAGGSGEGGRPPGVGAPLSASAAIAFPFVASAALLFMFFFYAGVSALLAVVVTLSSAMALSFFIYPMVNTVVGRCAGRGWGGWVPPPAAAADPSEASRALLSGDASAAAVSATGATGSDRRRSGGSRTLDGSGAVAAASARCCAAPPPLPVVGTGAIVLTALGWWLMTGHWALNNLLGVSQCVLFVSLVRVHAAVTSLRVCTALLAGLFVYDVFWVFASAHLFGTNVMVAVATQDASNPVASAAAALHLPVAPVARLALPVKLVFPTGDGGGLMLGLGDIFVPGLLLGLVLAFDLTTAMAGAPRRRRGCWPADGIFPLALVGYAAGLVCSFVANGVWGVAQPALLYIVPATIGPVVVATASRGDLGELWRGPVVYGCSPGSRGELPAPATAAGDESVSVCE</sequence>
<evidence type="ECO:0000256" key="3">
    <source>
        <dbReference type="ARBA" id="ARBA00022692"/>
    </source>
</evidence>